<evidence type="ECO:0000256" key="5">
    <source>
        <dbReference type="ARBA" id="ARBA00038903"/>
    </source>
</evidence>
<protein>
    <recommendedName>
        <fullName evidence="5">guanosine-diphosphatase</fullName>
        <ecNumber evidence="5">3.6.1.42</ecNumber>
    </recommendedName>
</protein>
<gene>
    <name evidence="8" type="ORF">PV05_04877</name>
</gene>
<dbReference type="GO" id="GO:0045134">
    <property type="term" value="F:UDP phosphatase activity"/>
    <property type="evidence" value="ECO:0007669"/>
    <property type="project" value="TreeGrafter"/>
</dbReference>
<dbReference type="AlphaFoldDB" id="A0A0D2F823"/>
<dbReference type="GO" id="GO:0017111">
    <property type="term" value="F:ribonucleoside triphosphate phosphatase activity"/>
    <property type="evidence" value="ECO:0007669"/>
    <property type="project" value="TreeGrafter"/>
</dbReference>
<evidence type="ECO:0000256" key="7">
    <source>
        <dbReference type="RuleBase" id="RU003833"/>
    </source>
</evidence>
<dbReference type="GO" id="GO:0000139">
    <property type="term" value="C:Golgi membrane"/>
    <property type="evidence" value="ECO:0007669"/>
    <property type="project" value="UniProtKB-SubCell"/>
</dbReference>
<evidence type="ECO:0000313" key="9">
    <source>
        <dbReference type="Proteomes" id="UP000054342"/>
    </source>
</evidence>
<dbReference type="EC" id="3.6.1.42" evidence="5"/>
<evidence type="ECO:0000256" key="1">
    <source>
        <dbReference type="ARBA" id="ARBA00004323"/>
    </source>
</evidence>
<dbReference type="Proteomes" id="UP000054342">
    <property type="component" value="Unassembled WGS sequence"/>
</dbReference>
<dbReference type="EMBL" id="KN847319">
    <property type="protein sequence ID" value="KIW56199.1"/>
    <property type="molecule type" value="Genomic_DNA"/>
</dbReference>
<accession>A0A0D2F823</accession>
<proteinExistence type="inferred from homology"/>
<comment type="similarity">
    <text evidence="2 7">Belongs to the GDA1/CD39 NTPase family.</text>
</comment>
<dbReference type="GO" id="GO:0009134">
    <property type="term" value="P:nucleoside diphosphate catabolic process"/>
    <property type="evidence" value="ECO:0007669"/>
    <property type="project" value="TreeGrafter"/>
</dbReference>
<dbReference type="GO" id="GO:0004382">
    <property type="term" value="F:GDP phosphatase activity"/>
    <property type="evidence" value="ECO:0007669"/>
    <property type="project" value="UniProtKB-EC"/>
</dbReference>
<dbReference type="PANTHER" id="PTHR11782:SF83">
    <property type="entry name" value="GUANOSINE-DIPHOSPHATASE"/>
    <property type="match status" value="1"/>
</dbReference>
<dbReference type="OrthoDB" id="6372431at2759"/>
<keyword evidence="9" id="KW-1185">Reference proteome</keyword>
<evidence type="ECO:0000256" key="6">
    <source>
        <dbReference type="PIRSR" id="PIRSR600407-1"/>
    </source>
</evidence>
<sequence>MKGEDEGVFAWITTNYLLGKIDGGDETPTAAIFDLVRHKGSASAYELNFQGKRFQLYQHSHLGYGLMSARAALHRLVLDRSYKQNASLKSWLSRPVENPCIPPGNRVKITVEMPSDHPLMGEHEVIMRGPVEADPAQCRTLTEAILNKDKPCSISPCSINGVYQPSLEETLSEDVYLFSYFYDRTHKLGMPDSFTLNELHELASKVCAGERTWASAFGHVKGALQSLKEMPEWCLDLTFMESLLHKGYEMPMSRRVKIASQIRGNEIGWCLGASLTLLERGSGWQCRRVD</sequence>
<keyword evidence="3 7" id="KW-0378">Hydrolase</keyword>
<dbReference type="STRING" id="348802.A0A0D2F823"/>
<dbReference type="Gene3D" id="3.30.420.150">
    <property type="entry name" value="Exopolyphosphatase. Domain 2"/>
    <property type="match status" value="1"/>
</dbReference>
<dbReference type="PANTHER" id="PTHR11782">
    <property type="entry name" value="ADENOSINE/GUANOSINE DIPHOSPHATASE"/>
    <property type="match status" value="1"/>
</dbReference>
<dbReference type="GeneID" id="25326785"/>
<comment type="subcellular location">
    <subcellularLocation>
        <location evidence="1">Golgi apparatus membrane</location>
        <topology evidence="1">Single-pass type II membrane protein</topology>
    </subcellularLocation>
</comment>
<organism evidence="8 9">
    <name type="scientific">Exophiala xenobiotica</name>
    <dbReference type="NCBI Taxonomy" id="348802"/>
    <lineage>
        <taxon>Eukaryota</taxon>
        <taxon>Fungi</taxon>
        <taxon>Dikarya</taxon>
        <taxon>Ascomycota</taxon>
        <taxon>Pezizomycotina</taxon>
        <taxon>Eurotiomycetes</taxon>
        <taxon>Chaetothyriomycetidae</taxon>
        <taxon>Chaetothyriales</taxon>
        <taxon>Herpotrichiellaceae</taxon>
        <taxon>Exophiala</taxon>
    </lineage>
</organism>
<dbReference type="RefSeq" id="XP_013316783.1">
    <property type="nucleotide sequence ID" value="XM_013461329.1"/>
</dbReference>
<dbReference type="InterPro" id="IPR000407">
    <property type="entry name" value="GDA1_CD39_NTPase"/>
</dbReference>
<dbReference type="PROSITE" id="PS01238">
    <property type="entry name" value="GDA1_CD39_NTPASE"/>
    <property type="match status" value="1"/>
</dbReference>
<comment type="function">
    <text evidence="4">After transfer of sugars to endogenous macromolecular acceptors, the enzyme converts nucleoside diphosphates to nucleoside monophosphates which in turn exit the Golgi lumen in a coupled antiporter reaction, allowing entry of additional nucleotide sugar from the cytosol.</text>
</comment>
<evidence type="ECO:0000313" key="8">
    <source>
        <dbReference type="EMBL" id="KIW56199.1"/>
    </source>
</evidence>
<reference evidence="8 9" key="1">
    <citation type="submission" date="2015-01" db="EMBL/GenBank/DDBJ databases">
        <title>The Genome Sequence of Exophiala xenobiotica CBS118157.</title>
        <authorList>
            <consortium name="The Broad Institute Genomics Platform"/>
            <person name="Cuomo C."/>
            <person name="de Hoog S."/>
            <person name="Gorbushina A."/>
            <person name="Stielow B."/>
            <person name="Teixiera M."/>
            <person name="Abouelleil A."/>
            <person name="Chapman S.B."/>
            <person name="Priest M."/>
            <person name="Young S.K."/>
            <person name="Wortman J."/>
            <person name="Nusbaum C."/>
            <person name="Birren B."/>
        </authorList>
    </citation>
    <scope>NUCLEOTIDE SEQUENCE [LARGE SCALE GENOMIC DNA]</scope>
    <source>
        <strain evidence="8 9">CBS 118157</strain>
    </source>
</reference>
<dbReference type="Pfam" id="PF01150">
    <property type="entry name" value="GDA1_CD39"/>
    <property type="match status" value="1"/>
</dbReference>
<feature type="active site" description="Proton acceptor" evidence="6">
    <location>
        <position position="6"/>
    </location>
</feature>
<evidence type="ECO:0000256" key="4">
    <source>
        <dbReference type="ARBA" id="ARBA00037742"/>
    </source>
</evidence>
<evidence type="ECO:0000256" key="3">
    <source>
        <dbReference type="ARBA" id="ARBA00022801"/>
    </source>
</evidence>
<name>A0A0D2F823_9EURO</name>
<dbReference type="HOGENOM" id="CLU_010246_4_0_1"/>
<evidence type="ECO:0000256" key="2">
    <source>
        <dbReference type="ARBA" id="ARBA00009283"/>
    </source>
</evidence>
<dbReference type="GO" id="GO:0006487">
    <property type="term" value="P:protein N-linked glycosylation"/>
    <property type="evidence" value="ECO:0007669"/>
    <property type="project" value="TreeGrafter"/>
</dbReference>